<name>A0A931FL32_9BACT</name>
<sequence>MSPALHQLPAHVPHSRSRVHVVVETPKGSRNKFAFEPDLGVFKLKGTLPEGHSFPFDFGFVPSTKAADGDPLDVLLILPAPAFAGCVVEARLIGAIEVEQQEKDGQVVRNDRLLAVAADSREHQGMREITDLPKEQLHEIEHFFISYNAVKGQELKILRRVGSERAHALLAQAAAAKP</sequence>
<dbReference type="Proteomes" id="UP000645610">
    <property type="component" value="Unassembled WGS sequence"/>
</dbReference>
<dbReference type="GO" id="GO:0006796">
    <property type="term" value="P:phosphate-containing compound metabolic process"/>
    <property type="evidence" value="ECO:0007669"/>
    <property type="project" value="InterPro"/>
</dbReference>
<evidence type="ECO:0000256" key="5">
    <source>
        <dbReference type="ARBA" id="ARBA00022842"/>
    </source>
</evidence>
<gene>
    <name evidence="6" type="ORF">I2I01_08295</name>
</gene>
<dbReference type="AlphaFoldDB" id="A0A931FL32"/>
<evidence type="ECO:0000256" key="3">
    <source>
        <dbReference type="ARBA" id="ARBA00022723"/>
    </source>
</evidence>
<accession>A0A931FL32</accession>
<dbReference type="GO" id="GO:0000287">
    <property type="term" value="F:magnesium ion binding"/>
    <property type="evidence" value="ECO:0007669"/>
    <property type="project" value="InterPro"/>
</dbReference>
<dbReference type="SUPFAM" id="SSF50324">
    <property type="entry name" value="Inorganic pyrophosphatase"/>
    <property type="match status" value="1"/>
</dbReference>
<proteinExistence type="predicted"/>
<evidence type="ECO:0000256" key="2">
    <source>
        <dbReference type="ARBA" id="ARBA00012146"/>
    </source>
</evidence>
<keyword evidence="4" id="KW-0378">Hydrolase</keyword>
<dbReference type="GO" id="GO:0004427">
    <property type="term" value="F:inorganic diphosphate phosphatase activity"/>
    <property type="evidence" value="ECO:0007669"/>
    <property type="project" value="UniProtKB-EC"/>
</dbReference>
<comment type="caution">
    <text evidence="6">The sequence shown here is derived from an EMBL/GenBank/DDBJ whole genome shotgun (WGS) entry which is preliminary data.</text>
</comment>
<dbReference type="RefSeq" id="WP_196285981.1">
    <property type="nucleotide sequence ID" value="NZ_JADQDP010000002.1"/>
</dbReference>
<protein>
    <recommendedName>
        <fullName evidence="2">inorganic diphosphatase</fullName>
        <ecNumber evidence="2">3.6.1.1</ecNumber>
    </recommendedName>
</protein>
<organism evidence="6 7">
    <name type="scientific">Hymenobacter properus</name>
    <dbReference type="NCBI Taxonomy" id="2791026"/>
    <lineage>
        <taxon>Bacteria</taxon>
        <taxon>Pseudomonadati</taxon>
        <taxon>Bacteroidota</taxon>
        <taxon>Cytophagia</taxon>
        <taxon>Cytophagales</taxon>
        <taxon>Hymenobacteraceae</taxon>
        <taxon>Hymenobacter</taxon>
    </lineage>
</organism>
<evidence type="ECO:0000256" key="1">
    <source>
        <dbReference type="ARBA" id="ARBA00001946"/>
    </source>
</evidence>
<keyword evidence="7" id="KW-1185">Reference proteome</keyword>
<comment type="cofactor">
    <cofactor evidence="1">
        <name>Mg(2+)</name>
        <dbReference type="ChEBI" id="CHEBI:18420"/>
    </cofactor>
</comment>
<dbReference type="PROSITE" id="PS00387">
    <property type="entry name" value="PPASE"/>
    <property type="match status" value="1"/>
</dbReference>
<evidence type="ECO:0000313" key="6">
    <source>
        <dbReference type="EMBL" id="MBF9141631.1"/>
    </source>
</evidence>
<keyword evidence="5" id="KW-0460">Magnesium</keyword>
<dbReference type="Gene3D" id="3.90.80.10">
    <property type="entry name" value="Inorganic pyrophosphatase"/>
    <property type="match status" value="1"/>
</dbReference>
<dbReference type="InterPro" id="IPR036649">
    <property type="entry name" value="Pyrophosphatase_sf"/>
</dbReference>
<evidence type="ECO:0000256" key="4">
    <source>
        <dbReference type="ARBA" id="ARBA00022801"/>
    </source>
</evidence>
<dbReference type="PANTHER" id="PTHR10286">
    <property type="entry name" value="INORGANIC PYROPHOSPHATASE"/>
    <property type="match status" value="1"/>
</dbReference>
<keyword evidence="3" id="KW-0479">Metal-binding</keyword>
<dbReference type="Pfam" id="PF00719">
    <property type="entry name" value="Pyrophosphatase"/>
    <property type="match status" value="1"/>
</dbReference>
<dbReference type="EC" id="3.6.1.1" evidence="2"/>
<reference evidence="6 7" key="1">
    <citation type="submission" date="2020-11" db="EMBL/GenBank/DDBJ databases">
        <authorList>
            <person name="Kim M.K."/>
        </authorList>
    </citation>
    <scope>NUCLEOTIDE SEQUENCE [LARGE SCALE GENOMIC DNA]</scope>
    <source>
        <strain evidence="6 7">BT439</strain>
    </source>
</reference>
<dbReference type="GO" id="GO:0005737">
    <property type="term" value="C:cytoplasm"/>
    <property type="evidence" value="ECO:0007669"/>
    <property type="project" value="InterPro"/>
</dbReference>
<dbReference type="EMBL" id="JADQDP010000002">
    <property type="protein sequence ID" value="MBF9141631.1"/>
    <property type="molecule type" value="Genomic_DNA"/>
</dbReference>
<evidence type="ECO:0000313" key="7">
    <source>
        <dbReference type="Proteomes" id="UP000645610"/>
    </source>
</evidence>
<dbReference type="InterPro" id="IPR008162">
    <property type="entry name" value="Pyrophosphatase"/>
</dbReference>